<dbReference type="Gene3D" id="2.30.110.10">
    <property type="entry name" value="Electron Transport, Fmn-binding Protein, Chain A"/>
    <property type="match status" value="1"/>
</dbReference>
<dbReference type="AlphaFoldDB" id="A0A9W6CZG8"/>
<keyword evidence="4" id="KW-1185">Reference proteome</keyword>
<feature type="compositionally biased region" description="Low complexity" evidence="1">
    <location>
        <begin position="153"/>
        <end position="166"/>
    </location>
</feature>
<evidence type="ECO:0000313" key="3">
    <source>
        <dbReference type="EMBL" id="GLI26708.1"/>
    </source>
</evidence>
<reference evidence="3" key="1">
    <citation type="submission" date="2022-12" db="EMBL/GenBank/DDBJ databases">
        <title>Reference genome sequencing for broad-spectrum identification of bacterial and archaeal isolates by mass spectrometry.</title>
        <authorList>
            <person name="Sekiguchi Y."/>
            <person name="Tourlousse D.M."/>
        </authorList>
    </citation>
    <scope>NUCLEOTIDE SEQUENCE</scope>
    <source>
        <strain evidence="3">14</strain>
    </source>
</reference>
<name>A0A9W6CZG8_9MICO</name>
<proteinExistence type="predicted"/>
<accession>A0A9W6CZG8</accession>
<protein>
    <recommendedName>
        <fullName evidence="2">Pyridoxamine 5'-phosphate oxidase N-terminal domain-containing protein</fullName>
    </recommendedName>
</protein>
<evidence type="ECO:0000259" key="2">
    <source>
        <dbReference type="Pfam" id="PF01243"/>
    </source>
</evidence>
<feature type="domain" description="Pyridoxamine 5'-phosphate oxidase N-terminal" evidence="2">
    <location>
        <begin position="6"/>
        <end position="101"/>
    </location>
</feature>
<feature type="region of interest" description="Disordered" evidence="1">
    <location>
        <begin position="153"/>
        <end position="175"/>
    </location>
</feature>
<comment type="caution">
    <text evidence="3">The sequence shown here is derived from an EMBL/GenBank/DDBJ whole genome shotgun (WGS) entry which is preliminary data.</text>
</comment>
<dbReference type="Proteomes" id="UP001144396">
    <property type="component" value="Unassembled WGS sequence"/>
</dbReference>
<dbReference type="SUPFAM" id="SSF50475">
    <property type="entry name" value="FMN-binding split barrel"/>
    <property type="match status" value="1"/>
</dbReference>
<dbReference type="EMBL" id="BSDP01000001">
    <property type="protein sequence ID" value="GLI26708.1"/>
    <property type="molecule type" value="Genomic_DNA"/>
</dbReference>
<evidence type="ECO:0000256" key="1">
    <source>
        <dbReference type="SAM" id="MobiDB-lite"/>
    </source>
</evidence>
<organism evidence="3 4">
    <name type="scientific">Agromyces rhizosphaerae</name>
    <dbReference type="NCBI Taxonomy" id="88374"/>
    <lineage>
        <taxon>Bacteria</taxon>
        <taxon>Bacillati</taxon>
        <taxon>Actinomycetota</taxon>
        <taxon>Actinomycetes</taxon>
        <taxon>Micrococcales</taxon>
        <taxon>Microbacteriaceae</taxon>
        <taxon>Agromyces</taxon>
    </lineage>
</organism>
<sequence>MADVTTEQVWEELAKRPFIVVGTVTGQGEARTAGVLPHVADGVVWFTTYARMWKARHIAANPHVSVTAPAHRRVWFAPWVRIPDATITFRGTAEVVPAERMPREALDALTHGLDLAEDGPDGPLVGIAIRPRGDFVTYGIGVPVMAMTDPARAAGRAPTGAPAGDPELTRRAVAR</sequence>
<dbReference type="InterPro" id="IPR012349">
    <property type="entry name" value="Split_barrel_FMN-bd"/>
</dbReference>
<evidence type="ECO:0000313" key="4">
    <source>
        <dbReference type="Proteomes" id="UP001144396"/>
    </source>
</evidence>
<dbReference type="InterPro" id="IPR011576">
    <property type="entry name" value="Pyridox_Oxase_N"/>
</dbReference>
<gene>
    <name evidence="3" type="ORF">ARHIZOSPH14_09500</name>
</gene>
<dbReference type="Pfam" id="PF01243">
    <property type="entry name" value="PNPOx_N"/>
    <property type="match status" value="1"/>
</dbReference>